<dbReference type="Proteomes" id="UP000095300">
    <property type="component" value="Unassembled WGS sequence"/>
</dbReference>
<feature type="compositionally biased region" description="Pro residues" evidence="1">
    <location>
        <begin position="182"/>
        <end position="193"/>
    </location>
</feature>
<evidence type="ECO:0000313" key="4">
    <source>
        <dbReference type="EnsemblMetazoa" id="SCAU005254-PA"/>
    </source>
</evidence>
<evidence type="ECO:0000313" key="5">
    <source>
        <dbReference type="Proteomes" id="UP000095300"/>
    </source>
</evidence>
<feature type="chain" id="PRO_5009326086" description="Chitin-binding type-2 domain-containing protein" evidence="2">
    <location>
        <begin position="22"/>
        <end position="205"/>
    </location>
</feature>
<protein>
    <recommendedName>
        <fullName evidence="3">Chitin-binding type-2 domain-containing protein</fullName>
    </recommendedName>
</protein>
<feature type="compositionally biased region" description="Polar residues" evidence="1">
    <location>
        <begin position="194"/>
        <end position="205"/>
    </location>
</feature>
<keyword evidence="2" id="KW-0732">Signal</keyword>
<sequence>MKADFILCCAILALSLNSALAATCSNIPSYTTELQLACVGSELEFFWPNYANVSTYYFCQGPANPKLASCEPATFFSYVFQKCYPCSSYIPSQACETLKTQNPPVCVPIDGSGTNPTGGPTESTEPTPIYPNTTTKSTTVTTTKTPTTTKTTTLTTETTGTAGTTSTAFPPPPSPSTANPDIPVPPTAAPTPPSIENNPPIQVIP</sequence>
<name>A0A1I8P6F0_STOCA</name>
<dbReference type="EnsemblMetazoa" id="SCAU005254-RA">
    <property type="protein sequence ID" value="SCAU005254-PA"/>
    <property type="gene ID" value="SCAU005254"/>
</dbReference>
<organism evidence="4 5">
    <name type="scientific">Stomoxys calcitrans</name>
    <name type="common">Stable fly</name>
    <name type="synonym">Conops calcitrans</name>
    <dbReference type="NCBI Taxonomy" id="35570"/>
    <lineage>
        <taxon>Eukaryota</taxon>
        <taxon>Metazoa</taxon>
        <taxon>Ecdysozoa</taxon>
        <taxon>Arthropoda</taxon>
        <taxon>Hexapoda</taxon>
        <taxon>Insecta</taxon>
        <taxon>Pterygota</taxon>
        <taxon>Neoptera</taxon>
        <taxon>Endopterygota</taxon>
        <taxon>Diptera</taxon>
        <taxon>Brachycera</taxon>
        <taxon>Muscomorpha</taxon>
        <taxon>Muscoidea</taxon>
        <taxon>Muscidae</taxon>
        <taxon>Stomoxys</taxon>
    </lineage>
</organism>
<dbReference type="GO" id="GO:0008061">
    <property type="term" value="F:chitin binding"/>
    <property type="evidence" value="ECO:0007669"/>
    <property type="project" value="InterPro"/>
</dbReference>
<accession>A0A1I8P6F0</accession>
<dbReference type="GO" id="GO:0005576">
    <property type="term" value="C:extracellular region"/>
    <property type="evidence" value="ECO:0007669"/>
    <property type="project" value="InterPro"/>
</dbReference>
<feature type="region of interest" description="Disordered" evidence="1">
    <location>
        <begin position="111"/>
        <end position="205"/>
    </location>
</feature>
<keyword evidence="5" id="KW-1185">Reference proteome</keyword>
<feature type="domain" description="Chitin-binding type-2" evidence="3">
    <location>
        <begin position="35"/>
        <end position="97"/>
    </location>
</feature>
<proteinExistence type="predicted"/>
<evidence type="ECO:0000259" key="3">
    <source>
        <dbReference type="PROSITE" id="PS50940"/>
    </source>
</evidence>
<gene>
    <name evidence="4" type="primary">106092239</name>
</gene>
<feature type="signal peptide" evidence="2">
    <location>
        <begin position="1"/>
        <end position="21"/>
    </location>
</feature>
<evidence type="ECO:0000256" key="1">
    <source>
        <dbReference type="SAM" id="MobiDB-lite"/>
    </source>
</evidence>
<dbReference type="VEuPathDB" id="VectorBase:SCAU005254"/>
<dbReference type="InterPro" id="IPR002557">
    <property type="entry name" value="Chitin-bd_dom"/>
</dbReference>
<dbReference type="PROSITE" id="PS50940">
    <property type="entry name" value="CHIT_BIND_II"/>
    <property type="match status" value="1"/>
</dbReference>
<evidence type="ECO:0000256" key="2">
    <source>
        <dbReference type="SAM" id="SignalP"/>
    </source>
</evidence>
<reference evidence="4" key="1">
    <citation type="submission" date="2020-05" db="UniProtKB">
        <authorList>
            <consortium name="EnsemblMetazoa"/>
        </authorList>
    </citation>
    <scope>IDENTIFICATION</scope>
    <source>
        <strain evidence="4">USDA</strain>
    </source>
</reference>
<feature type="compositionally biased region" description="Low complexity" evidence="1">
    <location>
        <begin position="111"/>
        <end position="168"/>
    </location>
</feature>
<dbReference type="AlphaFoldDB" id="A0A1I8P6F0"/>